<reference evidence="9 10" key="1">
    <citation type="submission" date="2024-04" db="EMBL/GenBank/DDBJ databases">
        <authorList>
            <person name="Rising A."/>
            <person name="Reimegard J."/>
            <person name="Sonavane S."/>
            <person name="Akerstrom W."/>
            <person name="Nylinder S."/>
            <person name="Hedman E."/>
            <person name="Kallberg Y."/>
        </authorList>
    </citation>
    <scope>NUCLEOTIDE SEQUENCE [LARGE SCALE GENOMIC DNA]</scope>
</reference>
<feature type="domain" description="C2H2-type" evidence="8">
    <location>
        <begin position="68"/>
        <end position="92"/>
    </location>
</feature>
<keyword evidence="3" id="KW-0677">Repeat</keyword>
<dbReference type="GO" id="GO:0008270">
    <property type="term" value="F:zinc ion binding"/>
    <property type="evidence" value="ECO:0007669"/>
    <property type="project" value="UniProtKB-KW"/>
</dbReference>
<feature type="domain" description="C2H2-type" evidence="8">
    <location>
        <begin position="14"/>
        <end position="41"/>
    </location>
</feature>
<accession>A0AAV2BYY4</accession>
<dbReference type="GO" id="GO:0005634">
    <property type="term" value="C:nucleus"/>
    <property type="evidence" value="ECO:0007669"/>
    <property type="project" value="UniProtKB-SubCell"/>
</dbReference>
<dbReference type="InterPro" id="IPR050331">
    <property type="entry name" value="Zinc_finger"/>
</dbReference>
<dbReference type="EMBL" id="CAXIEN010000584">
    <property type="protein sequence ID" value="CAL1300854.1"/>
    <property type="molecule type" value="Genomic_DNA"/>
</dbReference>
<dbReference type="SMART" id="SM00355">
    <property type="entry name" value="ZnF_C2H2"/>
    <property type="match status" value="3"/>
</dbReference>
<name>A0AAV2BYY4_9ARAC</name>
<dbReference type="PROSITE" id="PS50157">
    <property type="entry name" value="ZINC_FINGER_C2H2_2"/>
    <property type="match status" value="3"/>
</dbReference>
<evidence type="ECO:0000256" key="5">
    <source>
        <dbReference type="ARBA" id="ARBA00022833"/>
    </source>
</evidence>
<comment type="caution">
    <text evidence="9">The sequence shown here is derived from an EMBL/GenBank/DDBJ whole genome shotgun (WGS) entry which is preliminary data.</text>
</comment>
<dbReference type="PANTHER" id="PTHR16515">
    <property type="entry name" value="PR DOMAIN ZINC FINGER PROTEIN"/>
    <property type="match status" value="1"/>
</dbReference>
<evidence type="ECO:0000256" key="4">
    <source>
        <dbReference type="ARBA" id="ARBA00022771"/>
    </source>
</evidence>
<proteinExistence type="predicted"/>
<dbReference type="PANTHER" id="PTHR16515:SF49">
    <property type="entry name" value="GASTRULA ZINC FINGER PROTEIN XLCGF49.1-LIKE-RELATED"/>
    <property type="match status" value="1"/>
</dbReference>
<evidence type="ECO:0000259" key="8">
    <source>
        <dbReference type="PROSITE" id="PS50157"/>
    </source>
</evidence>
<evidence type="ECO:0000256" key="7">
    <source>
        <dbReference type="PROSITE-ProRule" id="PRU00042"/>
    </source>
</evidence>
<evidence type="ECO:0000256" key="1">
    <source>
        <dbReference type="ARBA" id="ARBA00004123"/>
    </source>
</evidence>
<evidence type="ECO:0000256" key="2">
    <source>
        <dbReference type="ARBA" id="ARBA00022723"/>
    </source>
</evidence>
<dbReference type="GO" id="GO:0006355">
    <property type="term" value="P:regulation of DNA-templated transcription"/>
    <property type="evidence" value="ECO:0007669"/>
    <property type="project" value="UniProtKB-ARBA"/>
</dbReference>
<gene>
    <name evidence="9" type="ORF">LARSCL_LOCUS22155</name>
</gene>
<evidence type="ECO:0000313" key="10">
    <source>
        <dbReference type="Proteomes" id="UP001497382"/>
    </source>
</evidence>
<keyword evidence="5" id="KW-0862">Zinc</keyword>
<sequence length="92" mass="11089">MNAEAHENPQDRRFECAFYCKSFHRKDHLYTHYRNHKGEKPFVCVMCGKRFGAKCYLTYHLLFHIKPFACDVCGKRFACKWELTRHLHIHKG</sequence>
<keyword evidence="4 7" id="KW-0863">Zinc-finger</keyword>
<dbReference type="Gene3D" id="3.30.160.60">
    <property type="entry name" value="Classic Zinc Finger"/>
    <property type="match status" value="3"/>
</dbReference>
<organism evidence="9 10">
    <name type="scientific">Larinioides sclopetarius</name>
    <dbReference type="NCBI Taxonomy" id="280406"/>
    <lineage>
        <taxon>Eukaryota</taxon>
        <taxon>Metazoa</taxon>
        <taxon>Ecdysozoa</taxon>
        <taxon>Arthropoda</taxon>
        <taxon>Chelicerata</taxon>
        <taxon>Arachnida</taxon>
        <taxon>Araneae</taxon>
        <taxon>Araneomorphae</taxon>
        <taxon>Entelegynae</taxon>
        <taxon>Araneoidea</taxon>
        <taxon>Araneidae</taxon>
        <taxon>Larinioides</taxon>
    </lineage>
</organism>
<dbReference type="PROSITE" id="PS00028">
    <property type="entry name" value="ZINC_FINGER_C2H2_1"/>
    <property type="match status" value="2"/>
</dbReference>
<dbReference type="AlphaFoldDB" id="A0AAV2BYY4"/>
<dbReference type="InterPro" id="IPR036236">
    <property type="entry name" value="Znf_C2H2_sf"/>
</dbReference>
<keyword evidence="6" id="KW-0539">Nucleus</keyword>
<keyword evidence="2" id="KW-0479">Metal-binding</keyword>
<evidence type="ECO:0000256" key="3">
    <source>
        <dbReference type="ARBA" id="ARBA00022737"/>
    </source>
</evidence>
<dbReference type="Pfam" id="PF13894">
    <property type="entry name" value="zf-C2H2_4"/>
    <property type="match status" value="1"/>
</dbReference>
<dbReference type="SUPFAM" id="SSF57667">
    <property type="entry name" value="beta-beta-alpha zinc fingers"/>
    <property type="match status" value="2"/>
</dbReference>
<dbReference type="InterPro" id="IPR013087">
    <property type="entry name" value="Znf_C2H2_type"/>
</dbReference>
<dbReference type="Proteomes" id="UP001497382">
    <property type="component" value="Unassembled WGS sequence"/>
</dbReference>
<keyword evidence="10" id="KW-1185">Reference proteome</keyword>
<dbReference type="FunFam" id="3.30.160.60:FF:000634">
    <property type="entry name" value="Zinc finger X-chromosomal protein"/>
    <property type="match status" value="1"/>
</dbReference>
<protein>
    <recommendedName>
        <fullName evidence="8">C2H2-type domain-containing protein</fullName>
    </recommendedName>
</protein>
<evidence type="ECO:0000256" key="6">
    <source>
        <dbReference type="ARBA" id="ARBA00023242"/>
    </source>
</evidence>
<evidence type="ECO:0000313" key="9">
    <source>
        <dbReference type="EMBL" id="CAL1300854.1"/>
    </source>
</evidence>
<dbReference type="FunFam" id="3.30.160.60:FF:002343">
    <property type="entry name" value="Zinc finger protein 33A"/>
    <property type="match status" value="1"/>
</dbReference>
<comment type="subcellular location">
    <subcellularLocation>
        <location evidence="1">Nucleus</location>
    </subcellularLocation>
</comment>
<feature type="domain" description="C2H2-type" evidence="8">
    <location>
        <begin position="42"/>
        <end position="64"/>
    </location>
</feature>